<dbReference type="InterPro" id="IPR036955">
    <property type="entry name" value="AP2/ERF_dom_sf"/>
</dbReference>
<name>A0A0D9YF17_9ORYZ</name>
<accession>A0A0D9YF17</accession>
<dbReference type="eggNOG" id="ENOG502RZBM">
    <property type="taxonomic scope" value="Eukaryota"/>
</dbReference>
<dbReference type="Proteomes" id="UP000026961">
    <property type="component" value="Chromosome 1"/>
</dbReference>
<dbReference type="InterPro" id="IPR001471">
    <property type="entry name" value="AP2/ERF_dom"/>
</dbReference>
<evidence type="ECO:0000313" key="8">
    <source>
        <dbReference type="Proteomes" id="UP000026961"/>
    </source>
</evidence>
<dbReference type="PROSITE" id="PS51032">
    <property type="entry name" value="AP2_ERF"/>
    <property type="match status" value="1"/>
</dbReference>
<evidence type="ECO:0000256" key="3">
    <source>
        <dbReference type="ARBA" id="ARBA00023125"/>
    </source>
</evidence>
<dbReference type="HOGENOM" id="CLU_058713_6_0_1"/>
<evidence type="ECO:0000256" key="5">
    <source>
        <dbReference type="ARBA" id="ARBA00023242"/>
    </source>
</evidence>
<dbReference type="GO" id="GO:0003700">
    <property type="term" value="F:DNA-binding transcription factor activity"/>
    <property type="evidence" value="ECO:0007669"/>
    <property type="project" value="InterPro"/>
</dbReference>
<keyword evidence="8" id="KW-1185">Reference proteome</keyword>
<dbReference type="Gene3D" id="3.30.730.10">
    <property type="entry name" value="AP2/ERF domain"/>
    <property type="match status" value="1"/>
</dbReference>
<evidence type="ECO:0000259" key="6">
    <source>
        <dbReference type="PROSITE" id="PS51032"/>
    </source>
</evidence>
<dbReference type="GO" id="GO:0003677">
    <property type="term" value="F:DNA binding"/>
    <property type="evidence" value="ECO:0007669"/>
    <property type="project" value="UniProtKB-KW"/>
</dbReference>
<reference evidence="7" key="3">
    <citation type="submission" date="2018-05" db="EMBL/GenBank/DDBJ databases">
        <title>OgluRS3 (Oryza glumaepatula Reference Sequence Version 3).</title>
        <authorList>
            <person name="Zhang J."/>
            <person name="Kudrna D."/>
            <person name="Lee S."/>
            <person name="Talag J."/>
            <person name="Welchert J."/>
            <person name="Wing R.A."/>
        </authorList>
    </citation>
    <scope>NUCLEOTIDE SEQUENCE [LARGE SCALE GENOMIC DNA]</scope>
</reference>
<feature type="domain" description="AP2/ERF" evidence="6">
    <location>
        <begin position="89"/>
        <end position="119"/>
    </location>
</feature>
<reference evidence="7" key="2">
    <citation type="submission" date="2015-04" db="UniProtKB">
        <authorList>
            <consortium name="EnsemblPlants"/>
        </authorList>
    </citation>
    <scope>IDENTIFICATION</scope>
</reference>
<evidence type="ECO:0000256" key="4">
    <source>
        <dbReference type="ARBA" id="ARBA00023163"/>
    </source>
</evidence>
<dbReference type="AlphaFoldDB" id="A0A0D9YF17"/>
<organism evidence="7">
    <name type="scientific">Oryza glumipatula</name>
    <dbReference type="NCBI Taxonomy" id="40148"/>
    <lineage>
        <taxon>Eukaryota</taxon>
        <taxon>Viridiplantae</taxon>
        <taxon>Streptophyta</taxon>
        <taxon>Embryophyta</taxon>
        <taxon>Tracheophyta</taxon>
        <taxon>Spermatophyta</taxon>
        <taxon>Magnoliopsida</taxon>
        <taxon>Liliopsida</taxon>
        <taxon>Poales</taxon>
        <taxon>Poaceae</taxon>
        <taxon>BOP clade</taxon>
        <taxon>Oryzoideae</taxon>
        <taxon>Oryzeae</taxon>
        <taxon>Oryzinae</taxon>
        <taxon>Oryza</taxon>
    </lineage>
</organism>
<keyword evidence="4" id="KW-0804">Transcription</keyword>
<evidence type="ECO:0000313" key="7">
    <source>
        <dbReference type="EnsemblPlants" id="OGLUM01G35260.1"/>
    </source>
</evidence>
<keyword evidence="2" id="KW-0805">Transcription regulation</keyword>
<keyword evidence="5" id="KW-0539">Nucleus</keyword>
<dbReference type="Gramene" id="OGLUM01G35260.1">
    <property type="protein sequence ID" value="OGLUM01G35260.1"/>
    <property type="gene ID" value="OGLUM01G35260"/>
</dbReference>
<dbReference type="InterPro" id="IPR016177">
    <property type="entry name" value="DNA-bd_dom_sf"/>
</dbReference>
<dbReference type="SUPFAM" id="SSF54171">
    <property type="entry name" value="DNA-binding domain"/>
    <property type="match status" value="1"/>
</dbReference>
<sequence>MSISLGFSAGAGVGADRLAAAPALQAAGALPPRVDVDVSLSLARAANGQPSSYLPLNENDSLDMVLFDVLREASAVAALSSSSSSSPELGARTTAPEAAAAYDRAAFRMRGAKALLNFPPAVAGDGARRGAAAAAKQVGMSDGECVI</sequence>
<evidence type="ECO:0000256" key="1">
    <source>
        <dbReference type="ARBA" id="ARBA00004123"/>
    </source>
</evidence>
<comment type="subcellular location">
    <subcellularLocation>
        <location evidence="1">Nucleus</location>
    </subcellularLocation>
</comment>
<evidence type="ECO:0000256" key="2">
    <source>
        <dbReference type="ARBA" id="ARBA00023015"/>
    </source>
</evidence>
<dbReference type="EnsemblPlants" id="OGLUM01G35260.1">
    <property type="protein sequence ID" value="OGLUM01G35260.1"/>
    <property type="gene ID" value="OGLUM01G35260"/>
</dbReference>
<proteinExistence type="predicted"/>
<reference evidence="7" key="1">
    <citation type="submission" date="2013-08" db="EMBL/GenBank/DDBJ databases">
        <title>Oryza genome evolution.</title>
        <authorList>
            <person name="Wing R.A."/>
            <person name="Panaud O."/>
            <person name="Oliveira A.C."/>
        </authorList>
    </citation>
    <scope>NUCLEOTIDE SEQUENCE</scope>
</reference>
<protein>
    <recommendedName>
        <fullName evidence="6">AP2/ERF domain-containing protein</fullName>
    </recommendedName>
</protein>
<dbReference type="GO" id="GO:0005634">
    <property type="term" value="C:nucleus"/>
    <property type="evidence" value="ECO:0007669"/>
    <property type="project" value="UniProtKB-SubCell"/>
</dbReference>
<keyword evidence="3" id="KW-0238">DNA-binding</keyword>
<dbReference type="STRING" id="40148.A0A0D9YF17"/>